<dbReference type="EMBL" id="FRDI01000003">
    <property type="protein sequence ID" value="SHN56462.1"/>
    <property type="molecule type" value="Genomic_DNA"/>
</dbReference>
<dbReference type="SMART" id="SM00283">
    <property type="entry name" value="MA"/>
    <property type="match status" value="1"/>
</dbReference>
<organism evidence="9 10">
    <name type="scientific">Desulfovibrio litoralis DSM 11393</name>
    <dbReference type="NCBI Taxonomy" id="1121455"/>
    <lineage>
        <taxon>Bacteria</taxon>
        <taxon>Pseudomonadati</taxon>
        <taxon>Thermodesulfobacteriota</taxon>
        <taxon>Desulfovibrionia</taxon>
        <taxon>Desulfovibrionales</taxon>
        <taxon>Desulfovibrionaceae</taxon>
        <taxon>Desulfovibrio</taxon>
    </lineage>
</organism>
<reference evidence="9 10" key="1">
    <citation type="submission" date="2016-12" db="EMBL/GenBank/DDBJ databases">
        <authorList>
            <person name="Song W.-J."/>
            <person name="Kurnit D.M."/>
        </authorList>
    </citation>
    <scope>NUCLEOTIDE SEQUENCE [LARGE SCALE GENOMIC DNA]</scope>
    <source>
        <strain evidence="9 10">DSM 11393</strain>
    </source>
</reference>
<evidence type="ECO:0000256" key="5">
    <source>
        <dbReference type="SAM" id="Coils"/>
    </source>
</evidence>
<evidence type="ECO:0000256" key="2">
    <source>
        <dbReference type="ARBA" id="ARBA00023224"/>
    </source>
</evidence>
<proteinExistence type="inferred from homology"/>
<dbReference type="OrthoDB" id="5342522at2"/>
<feature type="transmembrane region" description="Helical" evidence="6">
    <location>
        <begin position="189"/>
        <end position="208"/>
    </location>
</feature>
<dbReference type="PANTHER" id="PTHR32089:SF112">
    <property type="entry name" value="LYSOZYME-LIKE PROTEIN-RELATED"/>
    <property type="match status" value="1"/>
</dbReference>
<evidence type="ECO:0000256" key="6">
    <source>
        <dbReference type="SAM" id="Phobius"/>
    </source>
</evidence>
<dbReference type="Gene3D" id="1.10.287.950">
    <property type="entry name" value="Methyl-accepting chemotaxis protein"/>
    <property type="match status" value="1"/>
</dbReference>
<evidence type="ECO:0000259" key="7">
    <source>
        <dbReference type="PROSITE" id="PS50111"/>
    </source>
</evidence>
<keyword evidence="6" id="KW-1133">Transmembrane helix</keyword>
<gene>
    <name evidence="9" type="ORF">SAMN02745728_00794</name>
</gene>
<dbReference type="Pfam" id="PF13682">
    <property type="entry name" value="CZB"/>
    <property type="match status" value="1"/>
</dbReference>
<dbReference type="PROSITE" id="PS50111">
    <property type="entry name" value="CHEMOTAXIS_TRANSDUC_2"/>
    <property type="match status" value="1"/>
</dbReference>
<dbReference type="SMART" id="SM00304">
    <property type="entry name" value="HAMP"/>
    <property type="match status" value="1"/>
</dbReference>
<evidence type="ECO:0000256" key="1">
    <source>
        <dbReference type="ARBA" id="ARBA00004370"/>
    </source>
</evidence>
<dbReference type="Pfam" id="PF00015">
    <property type="entry name" value="MCPsignal"/>
    <property type="match status" value="1"/>
</dbReference>
<dbReference type="InterPro" id="IPR004089">
    <property type="entry name" value="MCPsignal_dom"/>
</dbReference>
<feature type="domain" description="Methyl-accepting transducer" evidence="7">
    <location>
        <begin position="310"/>
        <end position="546"/>
    </location>
</feature>
<dbReference type="RefSeq" id="WP_072696481.1">
    <property type="nucleotide sequence ID" value="NZ_FRDI01000003.1"/>
</dbReference>
<accession>A0A1M7SDW4</accession>
<dbReference type="GO" id="GO:0006935">
    <property type="term" value="P:chemotaxis"/>
    <property type="evidence" value="ECO:0007669"/>
    <property type="project" value="UniProtKB-ARBA"/>
</dbReference>
<dbReference type="AlphaFoldDB" id="A0A1M7SDW4"/>
<feature type="transmembrane region" description="Helical" evidence="6">
    <location>
        <begin position="12"/>
        <end position="32"/>
    </location>
</feature>
<name>A0A1M7SDW4_9BACT</name>
<dbReference type="Gene3D" id="6.10.340.10">
    <property type="match status" value="1"/>
</dbReference>
<dbReference type="STRING" id="1121455.SAMN02745728_00794"/>
<dbReference type="Proteomes" id="UP000186469">
    <property type="component" value="Unassembled WGS sequence"/>
</dbReference>
<dbReference type="SUPFAM" id="SSF58104">
    <property type="entry name" value="Methyl-accepting chemotaxis protein (MCP) signaling domain"/>
    <property type="match status" value="1"/>
</dbReference>
<keyword evidence="5" id="KW-0175">Coiled coil</keyword>
<feature type="coiled-coil region" evidence="5">
    <location>
        <begin position="261"/>
        <end position="324"/>
    </location>
</feature>
<dbReference type="PANTHER" id="PTHR32089">
    <property type="entry name" value="METHYL-ACCEPTING CHEMOTAXIS PROTEIN MCPB"/>
    <property type="match status" value="1"/>
</dbReference>
<dbReference type="PROSITE" id="PS50885">
    <property type="entry name" value="HAMP"/>
    <property type="match status" value="1"/>
</dbReference>
<evidence type="ECO:0000259" key="8">
    <source>
        <dbReference type="PROSITE" id="PS50885"/>
    </source>
</evidence>
<evidence type="ECO:0000256" key="3">
    <source>
        <dbReference type="ARBA" id="ARBA00029447"/>
    </source>
</evidence>
<dbReference type="CDD" id="cd06225">
    <property type="entry name" value="HAMP"/>
    <property type="match status" value="1"/>
</dbReference>
<dbReference type="CDD" id="cd11386">
    <property type="entry name" value="MCP_signal"/>
    <property type="match status" value="1"/>
</dbReference>
<feature type="domain" description="HAMP" evidence="8">
    <location>
        <begin position="210"/>
        <end position="262"/>
    </location>
</feature>
<comment type="subcellular location">
    <subcellularLocation>
        <location evidence="1">Membrane</location>
    </subcellularLocation>
</comment>
<dbReference type="FunFam" id="1.10.287.950:FF:000001">
    <property type="entry name" value="Methyl-accepting chemotaxis sensory transducer"/>
    <property type="match status" value="1"/>
</dbReference>
<keyword evidence="2 4" id="KW-0807">Transducer</keyword>
<sequence length="583" mass="63852">MATSFGINKKIGLIFFALLLVIMFMAGLFIVNSKNLSQSIERNNTAQEIIKNVLGREIDHLRWVNSVQEYVFNNDKKTLSVQQDPHKCAFGVWYYGEGRKEAEKLFPELIPLLKNIEAYHSAMHQSVPTIIKFHEAGDTVQSVKTFEDITLKNLSGLREIFTKIRNILQTESNKTLETLAKTTKNSLNITYIGVAFAIVLAGIFWLIMSKIITKPIIQLSTFVNNFSAGKDTLPLELNRGDEIGILSTGLNNMVDNITTMLKSAEEKNKEVQMHLEHAKTATEKANQALLEAEKAKKEGMQQAADSLENIVEQANNTAHILAEKVIQAHKGSELQCIKLAESSSAMHEMTSTVIEVSRNASLASNSASETRQNADKGSSIVDATIKAIYEVSQKAQVMSQEMNVLGEQAQGIGQIMTVITDIADQTNLLALNAAIEAARAGEAGRGFAVVADEVRKLAEKTMAATKQVGDVIREIQKSTTNNIQTMSEAGVVVMKSSDLAKEAGQALVDIVKIAEATSDKVLSIATASEEQSQASEEINQGMSAIHRFANENTELMVDATKLVEELSQLNESISSLVTEFKKS</sequence>
<dbReference type="InterPro" id="IPR025991">
    <property type="entry name" value="Chemoreceptor_zinc-bind_dom"/>
</dbReference>
<evidence type="ECO:0000256" key="4">
    <source>
        <dbReference type="PROSITE-ProRule" id="PRU00284"/>
    </source>
</evidence>
<evidence type="ECO:0000313" key="10">
    <source>
        <dbReference type="Proteomes" id="UP000186469"/>
    </source>
</evidence>
<dbReference type="GO" id="GO:0016020">
    <property type="term" value="C:membrane"/>
    <property type="evidence" value="ECO:0007669"/>
    <property type="project" value="UniProtKB-SubCell"/>
</dbReference>
<dbReference type="InterPro" id="IPR003660">
    <property type="entry name" value="HAMP_dom"/>
</dbReference>
<dbReference type="Pfam" id="PF00672">
    <property type="entry name" value="HAMP"/>
    <property type="match status" value="1"/>
</dbReference>
<dbReference type="Gene3D" id="1.20.120.30">
    <property type="entry name" value="Aspartate receptor, ligand-binding domain"/>
    <property type="match status" value="1"/>
</dbReference>
<keyword evidence="6" id="KW-0472">Membrane</keyword>
<evidence type="ECO:0000313" key="9">
    <source>
        <dbReference type="EMBL" id="SHN56462.1"/>
    </source>
</evidence>
<keyword evidence="6" id="KW-0812">Transmembrane</keyword>
<keyword evidence="10" id="KW-1185">Reference proteome</keyword>
<comment type="similarity">
    <text evidence="3">Belongs to the methyl-accepting chemotaxis (MCP) protein family.</text>
</comment>
<dbReference type="GO" id="GO:0007165">
    <property type="term" value="P:signal transduction"/>
    <property type="evidence" value="ECO:0007669"/>
    <property type="project" value="UniProtKB-KW"/>
</dbReference>
<protein>
    <submittedName>
        <fullName evidence="9">Methyl-accepting chemotaxis protein</fullName>
    </submittedName>
</protein>